<feature type="compositionally biased region" description="Polar residues" evidence="9">
    <location>
        <begin position="502"/>
        <end position="514"/>
    </location>
</feature>
<evidence type="ECO:0000256" key="7">
    <source>
        <dbReference type="ARBA" id="ARBA00023267"/>
    </source>
</evidence>
<sequence length="1141" mass="121978">MFSKILVANRGEIAIRAFRAGYESGAKTVAVFPYEDRNSIHRQKADEAYLIGEEGHPVRAYLDVAEIIRVAQEAGADAIYPGYGFLSENPDLARAAADAGITFVGPPAEVLELAGNKVAALKAAKEAGIPTLASSEPSADPDELIAAADTIGFPIFVKAVAGGGGRGMRRVDTRDALPEALNAAMREADSAFGDPTVFLEQAVLRPRHIEVQILADGQGNVMHLFERDCSLQRRHQKVIEIAPAPNLDEDIRQALYRDAVAFAKALNYQNAGTVEFLVDTVGERAGQHVFIEMNPRIQVEHTVTEEITDVDLVQSQLRIAAGESLADLGLSQDAVRIRGAALQCRITTEDPANGFRPDVGRITGYRSAGGAGVRLDGGTIYSGAEISPHFDSMLVKLTCRGRTYPIAIARARRALAEFRIRGVSTNIPFLQAVLDDPEFVAGNVATSFIDDRPELLQARGSADRGTRLLTWLADVTVNKPNGENPVHADPALKLPVDPPGESRTSTALPTIPTSGSRQRLLELGPEGFAADLRAQRAVAVTDTTFRDAHQSLLATRVRTRDLVAAGPAVSVLTPTLLSIEAWGGATYDVALRFLGEDPWERLAKLRQAIPNICLQMLLRGRNTVGYTPYPVEVTDAFVAEAAETGIDIFRIFDALNDVSQMEPAIAAVRRTGTAVAEVALCYTADLLDPNETLYTLDYYLDLAQRIVDAGAHILAIKDMAGLLRPAAAATLVGALRERFDLPVHLHTHDTAGGQLATLMAAVDAGVDAVDVAAASMSGTTSQVSASALVAALAHTERDTGLNLENVSALEPYWEAVRRVYAPFESGLPGPTGRVYRHEIPGGQLSNLRQQAIALGLGEKFEAIEDMYTEANRILGRLVKVTPSSKVVGDLALQLVGQGVDPKEFEADPQKFDIPDSVIQFLSGELGDPPGGWPEPFRTKALQGRTVKPRTEDISAEDRAALAGDSAGRRSTLNRLLFPGPTDDFARTRELYGDVSVLDTRDYLYGLRSGTEHVIPLERGVRLIATLDAVGEPDERGMRTVMCTLNGQGRPVTVRDRTIETNVKEAEKADPANPGHVAAPFAGAVTVTVNEGDTVAPGGTVATIEAMKMEAAITSPTGGTVSRVALQGVAQVQGGDLIVVVG</sequence>
<accession>A0ABQ1PCS1</accession>
<evidence type="ECO:0000259" key="10">
    <source>
        <dbReference type="PROSITE" id="PS50975"/>
    </source>
</evidence>
<evidence type="ECO:0000256" key="9">
    <source>
        <dbReference type="SAM" id="MobiDB-lite"/>
    </source>
</evidence>
<dbReference type="Pfam" id="PF00682">
    <property type="entry name" value="HMGL-like"/>
    <property type="match status" value="1"/>
</dbReference>
<dbReference type="NCBIfam" id="NF009554">
    <property type="entry name" value="PRK12999.1"/>
    <property type="match status" value="1"/>
</dbReference>
<feature type="domain" description="Pyruvate carboxyltransferase" evidence="12">
    <location>
        <begin position="538"/>
        <end position="807"/>
    </location>
</feature>
<dbReference type="Pfam" id="PF02786">
    <property type="entry name" value="CPSase_L_D2"/>
    <property type="match status" value="1"/>
</dbReference>
<organism evidence="13 14">
    <name type="scientific">Tersicoccus solisilvae</name>
    <dbReference type="NCBI Taxonomy" id="1882339"/>
    <lineage>
        <taxon>Bacteria</taxon>
        <taxon>Bacillati</taxon>
        <taxon>Actinomycetota</taxon>
        <taxon>Actinomycetes</taxon>
        <taxon>Micrococcales</taxon>
        <taxon>Micrococcaceae</taxon>
        <taxon>Tersicoccus</taxon>
    </lineage>
</organism>
<dbReference type="Pfam" id="PF02785">
    <property type="entry name" value="Biotin_carb_C"/>
    <property type="match status" value="1"/>
</dbReference>
<dbReference type="SUPFAM" id="SSF89000">
    <property type="entry name" value="post-HMGL domain-like"/>
    <property type="match status" value="1"/>
</dbReference>
<dbReference type="InterPro" id="IPR013785">
    <property type="entry name" value="Aldolase_TIM"/>
</dbReference>
<dbReference type="PANTHER" id="PTHR43778">
    <property type="entry name" value="PYRUVATE CARBOXYLASE"/>
    <property type="match status" value="1"/>
</dbReference>
<dbReference type="InterPro" id="IPR005479">
    <property type="entry name" value="CPAse_ATP-bd"/>
</dbReference>
<keyword evidence="3 8" id="KW-0436">Ligase</keyword>
<dbReference type="InterPro" id="IPR011764">
    <property type="entry name" value="Biotin_carboxylation_dom"/>
</dbReference>
<dbReference type="InterPro" id="IPR016185">
    <property type="entry name" value="PreATP-grasp_dom_sf"/>
</dbReference>
<dbReference type="InterPro" id="IPR011761">
    <property type="entry name" value="ATP-grasp"/>
</dbReference>
<feature type="region of interest" description="Disordered" evidence="9">
    <location>
        <begin position="482"/>
        <end position="514"/>
    </location>
</feature>
<comment type="function">
    <text evidence="8">Catalyzes a 2-step reaction, involving the ATP-dependent carboxylation of the covalently attached biotin in the first step and the transfer of the carboxyl group to pyruvate in the second.</text>
</comment>
<dbReference type="SUPFAM" id="SSF51246">
    <property type="entry name" value="Rudiment single hybrid motif"/>
    <property type="match status" value="1"/>
</dbReference>
<dbReference type="SUPFAM" id="SSF51569">
    <property type="entry name" value="Aldolase"/>
    <property type="match status" value="1"/>
</dbReference>
<evidence type="ECO:0000256" key="6">
    <source>
        <dbReference type="ARBA" id="ARBA00022840"/>
    </source>
</evidence>
<keyword evidence="13" id="KW-0670">Pyruvate</keyword>
<dbReference type="SUPFAM" id="SSF56059">
    <property type="entry name" value="Glutathione synthetase ATP-binding domain-like"/>
    <property type="match status" value="1"/>
</dbReference>
<feature type="domain" description="Biotin carboxylation" evidence="11">
    <location>
        <begin position="1"/>
        <end position="454"/>
    </location>
</feature>
<dbReference type="EC" id="6.4.1.1" evidence="2 8"/>
<dbReference type="InterPro" id="IPR005930">
    <property type="entry name" value="Pyruv_COase"/>
</dbReference>
<evidence type="ECO:0000313" key="13">
    <source>
        <dbReference type="EMBL" id="GGC94714.1"/>
    </source>
</evidence>
<evidence type="ECO:0000256" key="4">
    <source>
        <dbReference type="ARBA" id="ARBA00022723"/>
    </source>
</evidence>
<evidence type="ECO:0000256" key="8">
    <source>
        <dbReference type="PIRNR" id="PIRNR001594"/>
    </source>
</evidence>
<dbReference type="Gene3D" id="2.40.50.100">
    <property type="match status" value="1"/>
</dbReference>
<keyword evidence="7 8" id="KW-0092">Biotin</keyword>
<dbReference type="PROSITE" id="PS50991">
    <property type="entry name" value="PYR_CT"/>
    <property type="match status" value="1"/>
</dbReference>
<dbReference type="PIRSF" id="PIRSF001594">
    <property type="entry name" value="Pyruv_carbox"/>
    <property type="match status" value="1"/>
</dbReference>
<dbReference type="Pfam" id="PF00364">
    <property type="entry name" value="Biotin_lipoyl"/>
    <property type="match status" value="1"/>
</dbReference>
<dbReference type="Gene3D" id="3.10.600.10">
    <property type="entry name" value="pyruvate carboxylase f1077a mutant domain"/>
    <property type="match status" value="1"/>
</dbReference>
<dbReference type="NCBIfam" id="TIGR01235">
    <property type="entry name" value="pyruv_carbox"/>
    <property type="match status" value="1"/>
</dbReference>
<dbReference type="Pfam" id="PF02436">
    <property type="entry name" value="PYC_OADA"/>
    <property type="match status" value="1"/>
</dbReference>
<evidence type="ECO:0000256" key="2">
    <source>
        <dbReference type="ARBA" id="ARBA00013057"/>
    </source>
</evidence>
<dbReference type="PANTHER" id="PTHR43778:SF2">
    <property type="entry name" value="PYRUVATE CARBOXYLASE, MITOCHONDRIAL"/>
    <property type="match status" value="1"/>
</dbReference>
<proteinExistence type="predicted"/>
<dbReference type="InterPro" id="IPR000089">
    <property type="entry name" value="Biotin_lipoyl"/>
</dbReference>
<evidence type="ECO:0000313" key="14">
    <source>
        <dbReference type="Proteomes" id="UP000597761"/>
    </source>
</evidence>
<evidence type="ECO:0000256" key="1">
    <source>
        <dbReference type="ARBA" id="ARBA00001953"/>
    </source>
</evidence>
<evidence type="ECO:0000259" key="11">
    <source>
        <dbReference type="PROSITE" id="PS50979"/>
    </source>
</evidence>
<evidence type="ECO:0000259" key="12">
    <source>
        <dbReference type="PROSITE" id="PS50991"/>
    </source>
</evidence>
<evidence type="ECO:0000256" key="5">
    <source>
        <dbReference type="ARBA" id="ARBA00022741"/>
    </source>
</evidence>
<keyword evidence="5 8" id="KW-0547">Nucleotide-binding</keyword>
<keyword evidence="14" id="KW-1185">Reference proteome</keyword>
<protein>
    <recommendedName>
        <fullName evidence="2 8">Pyruvate carboxylase</fullName>
        <ecNumber evidence="2 8">6.4.1.1</ecNumber>
    </recommendedName>
</protein>
<feature type="domain" description="ATP-grasp" evidence="10">
    <location>
        <begin position="121"/>
        <end position="321"/>
    </location>
</feature>
<dbReference type="EMBL" id="BMJI01000014">
    <property type="protein sequence ID" value="GGC94714.1"/>
    <property type="molecule type" value="Genomic_DNA"/>
</dbReference>
<dbReference type="InterPro" id="IPR011054">
    <property type="entry name" value="Rudment_hybrid_motif"/>
</dbReference>
<dbReference type="InterPro" id="IPR011053">
    <property type="entry name" value="Single_hybrid_motif"/>
</dbReference>
<gene>
    <name evidence="13" type="ORF">GCM10011512_22170</name>
</gene>
<dbReference type="NCBIfam" id="NF006761">
    <property type="entry name" value="PRK09282.1"/>
    <property type="match status" value="1"/>
</dbReference>
<comment type="cofactor">
    <cofactor evidence="1 8">
        <name>biotin</name>
        <dbReference type="ChEBI" id="CHEBI:57586"/>
    </cofactor>
</comment>
<comment type="catalytic activity">
    <reaction evidence="8">
        <text>hydrogencarbonate + pyruvate + ATP = oxaloacetate + ADP + phosphate + H(+)</text>
        <dbReference type="Rhea" id="RHEA:20844"/>
        <dbReference type="ChEBI" id="CHEBI:15361"/>
        <dbReference type="ChEBI" id="CHEBI:15378"/>
        <dbReference type="ChEBI" id="CHEBI:16452"/>
        <dbReference type="ChEBI" id="CHEBI:17544"/>
        <dbReference type="ChEBI" id="CHEBI:30616"/>
        <dbReference type="ChEBI" id="CHEBI:43474"/>
        <dbReference type="ChEBI" id="CHEBI:456216"/>
        <dbReference type="EC" id="6.4.1.1"/>
    </reaction>
</comment>
<dbReference type="Gene3D" id="3.30.470.20">
    <property type="entry name" value="ATP-grasp fold, B domain"/>
    <property type="match status" value="1"/>
</dbReference>
<dbReference type="PROSITE" id="PS50979">
    <property type="entry name" value="BC"/>
    <property type="match status" value="1"/>
</dbReference>
<name>A0ABQ1PCS1_9MICC</name>
<dbReference type="CDD" id="cd07937">
    <property type="entry name" value="DRE_TIM_PC_TC_5S"/>
    <property type="match status" value="1"/>
</dbReference>
<dbReference type="CDD" id="cd06850">
    <property type="entry name" value="biotinyl_domain"/>
    <property type="match status" value="1"/>
</dbReference>
<dbReference type="RefSeq" id="WP_188668475.1">
    <property type="nucleotide sequence ID" value="NZ_BMJI01000014.1"/>
</dbReference>
<dbReference type="InterPro" id="IPR005482">
    <property type="entry name" value="Biotin_COase_C"/>
</dbReference>
<comment type="caution">
    <text evidence="13">The sequence shown here is derived from an EMBL/GenBank/DDBJ whole genome shotgun (WGS) entry which is preliminary data.</text>
</comment>
<keyword evidence="4" id="KW-0479">Metal-binding</keyword>
<dbReference type="PROSITE" id="PS50975">
    <property type="entry name" value="ATP_GRASP"/>
    <property type="match status" value="1"/>
</dbReference>
<evidence type="ECO:0000256" key="3">
    <source>
        <dbReference type="ARBA" id="ARBA00022598"/>
    </source>
</evidence>
<reference evidence="14" key="1">
    <citation type="journal article" date="2019" name="Int. J. Syst. Evol. Microbiol.">
        <title>The Global Catalogue of Microorganisms (GCM) 10K type strain sequencing project: providing services to taxonomists for standard genome sequencing and annotation.</title>
        <authorList>
            <consortium name="The Broad Institute Genomics Platform"/>
            <consortium name="The Broad Institute Genome Sequencing Center for Infectious Disease"/>
            <person name="Wu L."/>
            <person name="Ma J."/>
        </authorList>
    </citation>
    <scope>NUCLEOTIDE SEQUENCE [LARGE SCALE GENOMIC DNA]</scope>
    <source>
        <strain evidence="14">CGMCC 1.15480</strain>
    </source>
</reference>
<dbReference type="SUPFAM" id="SSF51230">
    <property type="entry name" value="Single hybrid motif"/>
    <property type="match status" value="1"/>
</dbReference>
<dbReference type="Proteomes" id="UP000597761">
    <property type="component" value="Unassembled WGS sequence"/>
</dbReference>
<dbReference type="InterPro" id="IPR005481">
    <property type="entry name" value="BC-like_N"/>
</dbReference>
<dbReference type="PROSITE" id="PS00867">
    <property type="entry name" value="CPSASE_2"/>
    <property type="match status" value="1"/>
</dbReference>
<dbReference type="InterPro" id="IPR055268">
    <property type="entry name" value="PCB-like"/>
</dbReference>
<dbReference type="Pfam" id="PF00289">
    <property type="entry name" value="Biotin_carb_N"/>
    <property type="match status" value="1"/>
</dbReference>
<dbReference type="SMART" id="SM00878">
    <property type="entry name" value="Biotin_carb_C"/>
    <property type="match status" value="1"/>
</dbReference>
<dbReference type="InterPro" id="IPR000891">
    <property type="entry name" value="PYR_CT"/>
</dbReference>
<keyword evidence="6 8" id="KW-0067">ATP-binding</keyword>
<dbReference type="SUPFAM" id="SSF52440">
    <property type="entry name" value="PreATP-grasp domain"/>
    <property type="match status" value="1"/>
</dbReference>
<dbReference type="InterPro" id="IPR003379">
    <property type="entry name" value="Carboxylase_cons_dom"/>
</dbReference>
<dbReference type="Gene3D" id="3.20.20.70">
    <property type="entry name" value="Aldolase class I"/>
    <property type="match status" value="1"/>
</dbReference>